<sequence length="262" mass="28202">MRRLLFVLWSSLRLPHFLGPLLALTILPSFAAGLGVSPTLLEFSPAEVAKGLTLRNTGTATLRAQVRVFAWEQRDGKDVLEPSTALLASPPFLTIVPGASQMVRVIQRGGAAPDAANGERSFRILVDELPASAREDVRANTPSGAQPGLTFLLRFSIPAFIASGVNASDAELHWRLQNTETGLQLVTDNTGNSRAQISDMQLMSRDGEVLYEHKGLAGYVLSGNVRRWSFGLPSSAAAATEIRMQVNGQPTRYPLAPADVTD</sequence>
<dbReference type="InterPro" id="IPR016147">
    <property type="entry name" value="Pili_assmbl_chaperone_N"/>
</dbReference>
<dbReference type="PANTHER" id="PTHR30251:SF4">
    <property type="entry name" value="SLR1668 PROTEIN"/>
    <property type="match status" value="1"/>
</dbReference>
<gene>
    <name evidence="2" type="ORF">C0068_06845</name>
</gene>
<reference evidence="2" key="1">
    <citation type="submission" date="2018-01" db="EMBL/GenBank/DDBJ databases">
        <authorList>
            <person name="Yu X.-D."/>
        </authorList>
    </citation>
    <scope>NUCLEOTIDE SEQUENCE</scope>
    <source>
        <strain evidence="2">ZX-21</strain>
    </source>
</reference>
<dbReference type="InterPro" id="IPR050643">
    <property type="entry name" value="Periplasmic_pilus_chap"/>
</dbReference>
<dbReference type="Pfam" id="PF00345">
    <property type="entry name" value="PapD_N"/>
    <property type="match status" value="1"/>
</dbReference>
<evidence type="ECO:0000313" key="2">
    <source>
        <dbReference type="EMBL" id="POP53441.1"/>
    </source>
</evidence>
<protein>
    <submittedName>
        <fullName evidence="2">Molecular chaperone</fullName>
    </submittedName>
</protein>
<dbReference type="PANTHER" id="PTHR30251">
    <property type="entry name" value="PILUS ASSEMBLY CHAPERONE"/>
    <property type="match status" value="1"/>
</dbReference>
<dbReference type="GO" id="GO:0030288">
    <property type="term" value="C:outer membrane-bounded periplasmic space"/>
    <property type="evidence" value="ECO:0007669"/>
    <property type="project" value="InterPro"/>
</dbReference>
<dbReference type="AlphaFoldDB" id="A0A2S4HIB9"/>
<evidence type="ECO:0000313" key="3">
    <source>
        <dbReference type="Proteomes" id="UP000237222"/>
    </source>
</evidence>
<dbReference type="Gene3D" id="2.60.40.10">
    <property type="entry name" value="Immunoglobulins"/>
    <property type="match status" value="1"/>
</dbReference>
<name>A0A2S4HIB9_9GAMM</name>
<dbReference type="Proteomes" id="UP000237222">
    <property type="component" value="Unassembled WGS sequence"/>
</dbReference>
<feature type="domain" description="Pili assembly chaperone N-terminal" evidence="1">
    <location>
        <begin position="34"/>
        <end position="161"/>
    </location>
</feature>
<dbReference type="GO" id="GO:0071555">
    <property type="term" value="P:cell wall organization"/>
    <property type="evidence" value="ECO:0007669"/>
    <property type="project" value="InterPro"/>
</dbReference>
<dbReference type="InterPro" id="IPR013783">
    <property type="entry name" value="Ig-like_fold"/>
</dbReference>
<dbReference type="InterPro" id="IPR008962">
    <property type="entry name" value="PapD-like_sf"/>
</dbReference>
<proteinExistence type="predicted"/>
<dbReference type="EMBL" id="PQGG01000016">
    <property type="protein sequence ID" value="POP53441.1"/>
    <property type="molecule type" value="Genomic_DNA"/>
</dbReference>
<organism evidence="2 3">
    <name type="scientific">Zhongshania marina</name>
    <dbReference type="NCBI Taxonomy" id="2304603"/>
    <lineage>
        <taxon>Bacteria</taxon>
        <taxon>Pseudomonadati</taxon>
        <taxon>Pseudomonadota</taxon>
        <taxon>Gammaproteobacteria</taxon>
        <taxon>Cellvibrionales</taxon>
        <taxon>Spongiibacteraceae</taxon>
        <taxon>Zhongshania</taxon>
    </lineage>
</organism>
<evidence type="ECO:0000259" key="1">
    <source>
        <dbReference type="Pfam" id="PF00345"/>
    </source>
</evidence>
<dbReference type="SUPFAM" id="SSF49354">
    <property type="entry name" value="PapD-like"/>
    <property type="match status" value="1"/>
</dbReference>
<comment type="caution">
    <text evidence="2">The sequence shown here is derived from an EMBL/GenBank/DDBJ whole genome shotgun (WGS) entry which is preliminary data.</text>
</comment>
<accession>A0A2S4HIB9</accession>